<dbReference type="GeneID" id="19463128"/>
<dbReference type="HOGENOM" id="CLU_1906923_0_0_1"/>
<dbReference type="PROSITE" id="PS00028">
    <property type="entry name" value="ZINC_FINGER_C2H2_1"/>
    <property type="match status" value="1"/>
</dbReference>
<evidence type="ECO:0000313" key="2">
    <source>
        <dbReference type="EMBL" id="EPE31106.1"/>
    </source>
</evidence>
<dbReference type="InterPro" id="IPR013087">
    <property type="entry name" value="Znf_C2H2_type"/>
</dbReference>
<protein>
    <recommendedName>
        <fullName evidence="1">C2H2-type domain-containing protein</fullName>
    </recommendedName>
</protein>
<organism evidence="2 3">
    <name type="scientific">Glarea lozoyensis (strain ATCC 20868 / MF5171)</name>
    <dbReference type="NCBI Taxonomy" id="1116229"/>
    <lineage>
        <taxon>Eukaryota</taxon>
        <taxon>Fungi</taxon>
        <taxon>Dikarya</taxon>
        <taxon>Ascomycota</taxon>
        <taxon>Pezizomycotina</taxon>
        <taxon>Leotiomycetes</taxon>
        <taxon>Helotiales</taxon>
        <taxon>Helotiaceae</taxon>
        <taxon>Glarea</taxon>
    </lineage>
</organism>
<dbReference type="Proteomes" id="UP000016922">
    <property type="component" value="Unassembled WGS sequence"/>
</dbReference>
<reference evidence="2 3" key="1">
    <citation type="journal article" date="2013" name="BMC Genomics">
        <title>Genomics-driven discovery of the pneumocandin biosynthetic gene cluster in the fungus Glarea lozoyensis.</title>
        <authorList>
            <person name="Chen L."/>
            <person name="Yue Q."/>
            <person name="Zhang X."/>
            <person name="Xiang M."/>
            <person name="Wang C."/>
            <person name="Li S."/>
            <person name="Che Y."/>
            <person name="Ortiz-Lopez F.J."/>
            <person name="Bills G.F."/>
            <person name="Liu X."/>
            <person name="An Z."/>
        </authorList>
    </citation>
    <scope>NUCLEOTIDE SEQUENCE [LARGE SCALE GENOMIC DNA]</scope>
    <source>
        <strain evidence="3">ATCC 20868 / MF5171</strain>
    </source>
</reference>
<gene>
    <name evidence="2" type="ORF">GLAREA_04073</name>
</gene>
<proteinExistence type="predicted"/>
<keyword evidence="3" id="KW-1185">Reference proteome</keyword>
<dbReference type="RefSeq" id="XP_008082517.1">
    <property type="nucleotide sequence ID" value="XM_008084326.1"/>
</dbReference>
<dbReference type="AlphaFoldDB" id="S3DGF4"/>
<dbReference type="KEGG" id="glz:GLAREA_04073"/>
<evidence type="ECO:0000259" key="1">
    <source>
        <dbReference type="PROSITE" id="PS00028"/>
    </source>
</evidence>
<sequence>MSQQSGNNDPNRTGDTKGYLSAVKSEDANHLSMVQNSTKVNVSRLPVVWDRGISTVQKVFTCPAEKPCGYNTAQYKFACLQEDAILSHLASKHSVTPADKDNDQRLRNCEHKGCASSFYTEQGLQDHKWNDEH</sequence>
<dbReference type="EMBL" id="KE145363">
    <property type="protein sequence ID" value="EPE31106.1"/>
    <property type="molecule type" value="Genomic_DNA"/>
</dbReference>
<accession>S3DGF4</accession>
<feature type="domain" description="C2H2-type" evidence="1">
    <location>
        <begin position="109"/>
        <end position="133"/>
    </location>
</feature>
<evidence type="ECO:0000313" key="3">
    <source>
        <dbReference type="Proteomes" id="UP000016922"/>
    </source>
</evidence>
<name>S3DGF4_GLAL2</name>